<dbReference type="OrthoDB" id="10541612at2759"/>
<organism evidence="1 2">
    <name type="scientific">Passalora fulva</name>
    <name type="common">Tomato leaf mold</name>
    <name type="synonym">Cladosporium fulvum</name>
    <dbReference type="NCBI Taxonomy" id="5499"/>
    <lineage>
        <taxon>Eukaryota</taxon>
        <taxon>Fungi</taxon>
        <taxon>Dikarya</taxon>
        <taxon>Ascomycota</taxon>
        <taxon>Pezizomycotina</taxon>
        <taxon>Dothideomycetes</taxon>
        <taxon>Dothideomycetidae</taxon>
        <taxon>Mycosphaerellales</taxon>
        <taxon>Mycosphaerellaceae</taxon>
        <taxon>Fulvia</taxon>
    </lineage>
</organism>
<name>A0A9Q8LEM4_PASFU</name>
<dbReference type="KEGG" id="ffu:CLAFUR5_05359"/>
<dbReference type="AlphaFoldDB" id="A0A9Q8LEM4"/>
<reference evidence="1" key="1">
    <citation type="submission" date="2021-12" db="EMBL/GenBank/DDBJ databases">
        <authorList>
            <person name="Zaccaron A."/>
            <person name="Stergiopoulos I."/>
        </authorList>
    </citation>
    <scope>NUCLEOTIDE SEQUENCE</scope>
    <source>
        <strain evidence="1">Race5_Kim</strain>
    </source>
</reference>
<protein>
    <submittedName>
        <fullName evidence="1">Uncharacterized protein</fullName>
    </submittedName>
</protein>
<reference evidence="1" key="2">
    <citation type="journal article" date="2022" name="Microb. Genom.">
        <title>A chromosome-scale genome assembly of the tomato pathogen Cladosporium fulvum reveals a compartmentalized genome architecture and the presence of a dispensable chromosome.</title>
        <authorList>
            <person name="Zaccaron A.Z."/>
            <person name="Chen L.H."/>
            <person name="Samaras A."/>
            <person name="Stergiopoulos I."/>
        </authorList>
    </citation>
    <scope>NUCLEOTIDE SEQUENCE</scope>
    <source>
        <strain evidence="1">Race5_Kim</strain>
    </source>
</reference>
<accession>A0A9Q8LEM4</accession>
<gene>
    <name evidence="1" type="ORF">CLAFUR5_05359</name>
</gene>
<evidence type="ECO:0000313" key="2">
    <source>
        <dbReference type="Proteomes" id="UP000756132"/>
    </source>
</evidence>
<dbReference type="EMBL" id="CP090166">
    <property type="protein sequence ID" value="UJO16042.1"/>
    <property type="molecule type" value="Genomic_DNA"/>
</dbReference>
<dbReference type="GeneID" id="71985237"/>
<keyword evidence="2" id="KW-1185">Reference proteome</keyword>
<sequence length="252" mass="29395">MKPFHNETLRQLSNRLTAFVDVSGLKVEKTEAWGNIPPSIPEHITSRLQRIHFTEVQLLNFMPYVAHSIPAVSKLNKENDGKSAKHFNRISGIFERQPDGFMKLTEIRWESHTGCYIPKLSAPSQIDAFMIRELNWYRSTIKKQLPSYQPPPKHEEIKYSIHQRKVEHWSERHKQQIIKREKAQQKKHDRAQEMPGGTLQELLDTYGQVRRGGLNWMMPFVGLVKTAQLEKLVEVAEELEGKGEWVQDEYAT</sequence>
<proteinExistence type="predicted"/>
<dbReference type="Proteomes" id="UP000756132">
    <property type="component" value="Chromosome 4"/>
</dbReference>
<dbReference type="RefSeq" id="XP_047760408.1">
    <property type="nucleotide sequence ID" value="XM_047904507.1"/>
</dbReference>
<evidence type="ECO:0000313" key="1">
    <source>
        <dbReference type="EMBL" id="UJO16042.1"/>
    </source>
</evidence>